<dbReference type="InterPro" id="IPR044068">
    <property type="entry name" value="CB"/>
</dbReference>
<evidence type="ECO:0000256" key="2">
    <source>
        <dbReference type="ARBA" id="ARBA00022908"/>
    </source>
</evidence>
<dbReference type="SUPFAM" id="SSF56349">
    <property type="entry name" value="DNA breaking-rejoining enzymes"/>
    <property type="match status" value="1"/>
</dbReference>
<dbReference type="InterPro" id="IPR002104">
    <property type="entry name" value="Integrase_catalytic"/>
</dbReference>
<keyword evidence="2" id="KW-0229">DNA integration</keyword>
<dbReference type="Gene3D" id="1.10.443.10">
    <property type="entry name" value="Intergrase catalytic core"/>
    <property type="match status" value="1"/>
</dbReference>
<accession>A0ABU7KKP4</accession>
<dbReference type="RefSeq" id="WP_344096728.1">
    <property type="nucleotide sequence ID" value="NZ_BAAAJA010000005.1"/>
</dbReference>
<keyword evidence="4" id="KW-0233">DNA recombination</keyword>
<comment type="similarity">
    <text evidence="1">Belongs to the 'phage' integrase family.</text>
</comment>
<evidence type="ECO:0000313" key="8">
    <source>
        <dbReference type="EMBL" id="MEE2049717.1"/>
    </source>
</evidence>
<dbReference type="Pfam" id="PF14659">
    <property type="entry name" value="Phage_int_SAM_3"/>
    <property type="match status" value="1"/>
</dbReference>
<evidence type="ECO:0000256" key="1">
    <source>
        <dbReference type="ARBA" id="ARBA00008857"/>
    </source>
</evidence>
<reference evidence="8 9" key="1">
    <citation type="submission" date="2023-07" db="EMBL/GenBank/DDBJ databases">
        <authorList>
            <person name="Girao M."/>
            <person name="Carvalho M.F."/>
        </authorList>
    </citation>
    <scope>NUCLEOTIDE SEQUENCE [LARGE SCALE GENOMIC DNA]</scope>
    <source>
        <strain evidence="8 9">66/93</strain>
    </source>
</reference>
<dbReference type="InterPro" id="IPR010998">
    <property type="entry name" value="Integrase_recombinase_N"/>
</dbReference>
<evidence type="ECO:0000259" key="7">
    <source>
        <dbReference type="PROSITE" id="PS51900"/>
    </source>
</evidence>
<dbReference type="PROSITE" id="PS51900">
    <property type="entry name" value="CB"/>
    <property type="match status" value="1"/>
</dbReference>
<protein>
    <submittedName>
        <fullName evidence="8">Tyrosine-type recombinase/integrase</fullName>
    </submittedName>
</protein>
<feature type="domain" description="Core-binding (CB)" evidence="7">
    <location>
        <begin position="89"/>
        <end position="204"/>
    </location>
</feature>
<organism evidence="8 9">
    <name type="scientific">Nocardiopsis tropica</name>
    <dbReference type="NCBI Taxonomy" id="109330"/>
    <lineage>
        <taxon>Bacteria</taxon>
        <taxon>Bacillati</taxon>
        <taxon>Actinomycetota</taxon>
        <taxon>Actinomycetes</taxon>
        <taxon>Streptosporangiales</taxon>
        <taxon>Nocardiopsidaceae</taxon>
        <taxon>Nocardiopsis</taxon>
    </lineage>
</organism>
<comment type="caution">
    <text evidence="8">The sequence shown here is derived from an EMBL/GenBank/DDBJ whole genome shotgun (WGS) entry which is preliminary data.</text>
</comment>
<evidence type="ECO:0000313" key="9">
    <source>
        <dbReference type="Proteomes" id="UP001348641"/>
    </source>
</evidence>
<dbReference type="InterPro" id="IPR004107">
    <property type="entry name" value="Integrase_SAM-like_N"/>
</dbReference>
<evidence type="ECO:0000256" key="5">
    <source>
        <dbReference type="PROSITE-ProRule" id="PRU01248"/>
    </source>
</evidence>
<evidence type="ECO:0000259" key="6">
    <source>
        <dbReference type="PROSITE" id="PS51898"/>
    </source>
</evidence>
<feature type="domain" description="Tyr recombinase" evidence="6">
    <location>
        <begin position="246"/>
        <end position="453"/>
    </location>
</feature>
<evidence type="ECO:0000256" key="4">
    <source>
        <dbReference type="ARBA" id="ARBA00023172"/>
    </source>
</evidence>
<dbReference type="PANTHER" id="PTHR30349:SF41">
    <property type="entry name" value="INTEGRASE_RECOMBINASE PROTEIN MJ0367-RELATED"/>
    <property type="match status" value="1"/>
</dbReference>
<keyword evidence="3 5" id="KW-0238">DNA-binding</keyword>
<proteinExistence type="inferred from homology"/>
<dbReference type="PANTHER" id="PTHR30349">
    <property type="entry name" value="PHAGE INTEGRASE-RELATED"/>
    <property type="match status" value="1"/>
</dbReference>
<dbReference type="Pfam" id="PF00589">
    <property type="entry name" value="Phage_integrase"/>
    <property type="match status" value="1"/>
</dbReference>
<sequence length="470" mass="53827">MPSQNGPIRKLCWCRDKETGRPYPMGACPKLKSKKHGAYWFRLLAPSVDGTKRRQPRYGPYPTLQDARIALAKETKRLEAGGSLLDRNLLYKDFLDMWLEEKKHLKTLDDYKEIVRLYAKPGLGHLKLKDLRPSHFNALVTEMRKINRPGDERESEMMVRLMAARANRERKPGKEVRKHSTRPLSLSRVHKIIAVLRSSMTYAVQLESLEKNPAENLPLPKARKRKPLLWTDGRVAKWRATGRKPAKVMVWTPQQTGRFLDLIEAHRLYPLLHLVMLTGLRRSEVVGLSWFEVNLDEGWMMIREAITDPEPEEELDEWDDAELDRLGTKSEAGERYVSLSQDSIAVLRAWKRLQNMERLHAGEAWHDTGLVFTRPNGRQLHPQTLARTFLSLIEHHDFPPVTFHGLRHGAATAQLAAGTAPKVISEVLGHSRTAFTMDTYVHVMPEVQKEAAEATAAIVPRNARNRRSTG</sequence>
<dbReference type="InterPro" id="IPR013762">
    <property type="entry name" value="Integrase-like_cat_sf"/>
</dbReference>
<dbReference type="InterPro" id="IPR050090">
    <property type="entry name" value="Tyrosine_recombinase_XerCD"/>
</dbReference>
<dbReference type="Gene3D" id="1.10.150.130">
    <property type="match status" value="1"/>
</dbReference>
<evidence type="ECO:0000256" key="3">
    <source>
        <dbReference type="ARBA" id="ARBA00023125"/>
    </source>
</evidence>
<name>A0ABU7KKP4_9ACTN</name>
<dbReference type="InterPro" id="IPR011010">
    <property type="entry name" value="DNA_brk_join_enz"/>
</dbReference>
<dbReference type="Proteomes" id="UP001348641">
    <property type="component" value="Unassembled WGS sequence"/>
</dbReference>
<dbReference type="CDD" id="cd01189">
    <property type="entry name" value="INT_ICEBs1_C_like"/>
    <property type="match status" value="1"/>
</dbReference>
<dbReference type="PROSITE" id="PS51898">
    <property type="entry name" value="TYR_RECOMBINASE"/>
    <property type="match status" value="1"/>
</dbReference>
<gene>
    <name evidence="8" type="ORF">Q8A49_04335</name>
</gene>
<dbReference type="EMBL" id="JAUUCC010000006">
    <property type="protein sequence ID" value="MEE2049717.1"/>
    <property type="molecule type" value="Genomic_DNA"/>
</dbReference>